<feature type="chain" id="PRO_5011965249" description="EGF-like domain-containing protein" evidence="2">
    <location>
        <begin position="20"/>
        <end position="260"/>
    </location>
</feature>
<dbReference type="Proteomes" id="UP000215127">
    <property type="component" value="Chromosome 3"/>
</dbReference>
<keyword evidence="2" id="KW-0732">Signal</keyword>
<feature type="region of interest" description="Disordered" evidence="1">
    <location>
        <begin position="174"/>
        <end position="193"/>
    </location>
</feature>
<gene>
    <name evidence="3" type="ORF">ZT3D7_G4381</name>
</gene>
<organism evidence="3 4">
    <name type="scientific">Zymoseptoria tritici (strain ST99CH_3D7)</name>
    <dbReference type="NCBI Taxonomy" id="1276538"/>
    <lineage>
        <taxon>Eukaryota</taxon>
        <taxon>Fungi</taxon>
        <taxon>Dikarya</taxon>
        <taxon>Ascomycota</taxon>
        <taxon>Pezizomycotina</taxon>
        <taxon>Dothideomycetes</taxon>
        <taxon>Dothideomycetidae</taxon>
        <taxon>Mycosphaerellales</taxon>
        <taxon>Mycosphaerellaceae</taxon>
        <taxon>Zymoseptoria</taxon>
    </lineage>
</organism>
<proteinExistence type="predicted"/>
<dbReference type="AlphaFoldDB" id="A0A1X7RPS3"/>
<evidence type="ECO:0000313" key="3">
    <source>
        <dbReference type="EMBL" id="SMQ49230.1"/>
    </source>
</evidence>
<evidence type="ECO:0000256" key="1">
    <source>
        <dbReference type="SAM" id="MobiDB-lite"/>
    </source>
</evidence>
<sequence length="260" mass="28007">MKSVIFAIATLATLAAATADSLVVRHVVSDEFAHMKFRSVHRRMPQEWDQNSCETNWDCGTGQQVIYKDGQCACKITNGGAACAAAGGDGNSWYTDAEGHTCCPFGGSPPPELQNAKPLCPQKHNGLPYATCLKICFRETVSTHSMIRASGQPITRVNLLRTRAVLPSAHAEEVVTRTTNTHPNPPLNESPRSRTDHFFQVYLDTSTRANMKPTSLCTFTVLFVAVLAAPIPTSDSKPGQGDCYTNQHCAPGGCEGARGP</sequence>
<dbReference type="EMBL" id="LT853694">
    <property type="protein sequence ID" value="SMQ49230.1"/>
    <property type="molecule type" value="Genomic_DNA"/>
</dbReference>
<feature type="signal peptide" evidence="2">
    <location>
        <begin position="1"/>
        <end position="19"/>
    </location>
</feature>
<keyword evidence="4" id="KW-1185">Reference proteome</keyword>
<name>A0A1X7RPS3_ZYMT9</name>
<accession>A0A1X7RPS3</accession>
<evidence type="ECO:0008006" key="5">
    <source>
        <dbReference type="Google" id="ProtNLM"/>
    </source>
</evidence>
<reference evidence="3 4" key="1">
    <citation type="submission" date="2016-06" db="EMBL/GenBank/DDBJ databases">
        <authorList>
            <person name="Kjaerup R.B."/>
            <person name="Dalgaard T.S."/>
            <person name="Juul-Madsen H.R."/>
        </authorList>
    </citation>
    <scope>NUCLEOTIDE SEQUENCE [LARGE SCALE GENOMIC DNA]</scope>
</reference>
<protein>
    <recommendedName>
        <fullName evidence="5">EGF-like domain-containing protein</fullName>
    </recommendedName>
</protein>
<evidence type="ECO:0000256" key="2">
    <source>
        <dbReference type="SAM" id="SignalP"/>
    </source>
</evidence>
<evidence type="ECO:0000313" key="4">
    <source>
        <dbReference type="Proteomes" id="UP000215127"/>
    </source>
</evidence>